<dbReference type="AlphaFoldDB" id="A0A7V5LUH2"/>
<sequence length="445" mass="51897">YARELKNPRLIQDTLLYFIRDYKGALNVFEYNIKTKKLYIVTRFISEVKDFDIAPKVNRMALSILWNGGYDIYIYSLADTKKVRSIPWDESPPMLVRISLLESHKKYSPSFSLDWVNGYAEYMYPYGFSGLMAMGLSDELGDHEITVITDLYQDILNSQFEITYSYLPRRTDYIFSIYQYWDFYYVSDFEAYLNKNLGIEALLTYPLSRFRRFEFGLNFENQERHFMVEDIFGNFYEIPSLSETKNFLGVYLAHVFDNVLYSYYSDPLDGTRYYIGATKSVLLSADLTIGVLDFRHYIRLAERYIWANRFTAKYSTGSDSIIFTMGGPYDLRGYEYGELMGNKSILFSSELRVPFIDKIKVAFPLPLEIGGIRGVLFLDVGNAWSGGRKLQPFDKFPRLKDLKGDVGAGIRLELGFAKLKIDWAKKTDFVSVYDHTWQISLGRDF</sequence>
<dbReference type="Pfam" id="PF01103">
    <property type="entry name" value="Omp85"/>
    <property type="match status" value="1"/>
</dbReference>
<dbReference type="SUPFAM" id="SSF82171">
    <property type="entry name" value="DPP6 N-terminal domain-like"/>
    <property type="match status" value="1"/>
</dbReference>
<keyword evidence="2" id="KW-0472">Membrane</keyword>
<feature type="domain" description="Bacterial surface antigen (D15)" evidence="3">
    <location>
        <begin position="186"/>
        <end position="445"/>
    </location>
</feature>
<dbReference type="Proteomes" id="UP000886050">
    <property type="component" value="Unassembled WGS sequence"/>
</dbReference>
<proteinExistence type="predicted"/>
<dbReference type="Gene3D" id="2.40.160.50">
    <property type="entry name" value="membrane protein fhac: a member of the omp85/tpsb transporter family"/>
    <property type="match status" value="1"/>
</dbReference>
<feature type="non-terminal residue" evidence="4">
    <location>
        <position position="1"/>
    </location>
</feature>
<reference evidence="4" key="1">
    <citation type="journal article" date="2020" name="mSystems">
        <title>Genome- and Community-Level Interaction Insights into Carbon Utilization and Element Cycling Functions of Hydrothermarchaeota in Hydrothermal Sediment.</title>
        <authorList>
            <person name="Zhou Z."/>
            <person name="Liu Y."/>
            <person name="Xu W."/>
            <person name="Pan J."/>
            <person name="Luo Z.H."/>
            <person name="Li M."/>
        </authorList>
    </citation>
    <scope>NUCLEOTIDE SEQUENCE [LARGE SCALE GENOMIC DNA]</scope>
    <source>
        <strain evidence="4">HyVt-96</strain>
    </source>
</reference>
<comment type="subcellular location">
    <subcellularLocation>
        <location evidence="1">Membrane</location>
    </subcellularLocation>
</comment>
<dbReference type="EMBL" id="DRTX01000101">
    <property type="protein sequence ID" value="HHF53086.1"/>
    <property type="molecule type" value="Genomic_DNA"/>
</dbReference>
<comment type="caution">
    <text evidence="4">The sequence shown here is derived from an EMBL/GenBank/DDBJ whole genome shotgun (WGS) entry which is preliminary data.</text>
</comment>
<protein>
    <recommendedName>
        <fullName evidence="3">Bacterial surface antigen (D15) domain-containing protein</fullName>
    </recommendedName>
</protein>
<evidence type="ECO:0000256" key="2">
    <source>
        <dbReference type="ARBA" id="ARBA00023136"/>
    </source>
</evidence>
<accession>A0A7V5LUH2</accession>
<dbReference type="GO" id="GO:0019867">
    <property type="term" value="C:outer membrane"/>
    <property type="evidence" value="ECO:0007669"/>
    <property type="project" value="InterPro"/>
</dbReference>
<evidence type="ECO:0000256" key="1">
    <source>
        <dbReference type="ARBA" id="ARBA00004370"/>
    </source>
</evidence>
<name>A0A7V5LUH2_UNCW3</name>
<gene>
    <name evidence="4" type="ORF">ENL43_01825</name>
</gene>
<organism evidence="4">
    <name type="scientific">candidate division WOR-3 bacterium</name>
    <dbReference type="NCBI Taxonomy" id="2052148"/>
    <lineage>
        <taxon>Bacteria</taxon>
        <taxon>Bacteria division WOR-3</taxon>
    </lineage>
</organism>
<evidence type="ECO:0000313" key="4">
    <source>
        <dbReference type="EMBL" id="HHF53086.1"/>
    </source>
</evidence>
<evidence type="ECO:0000259" key="3">
    <source>
        <dbReference type="Pfam" id="PF01103"/>
    </source>
</evidence>
<dbReference type="InterPro" id="IPR000184">
    <property type="entry name" value="Bac_surfAg_D15"/>
</dbReference>